<evidence type="ECO:0000259" key="1">
    <source>
        <dbReference type="PROSITE" id="PS50191"/>
    </source>
</evidence>
<dbReference type="GO" id="GO:0016020">
    <property type="term" value="C:membrane"/>
    <property type="evidence" value="ECO:0007669"/>
    <property type="project" value="TreeGrafter"/>
</dbReference>
<dbReference type="PANTHER" id="PTHR10174">
    <property type="entry name" value="ALPHA-TOCOPHEROL TRANSFER PROTEIN-RELATED"/>
    <property type="match status" value="1"/>
</dbReference>
<evidence type="ECO:0000313" key="2">
    <source>
        <dbReference type="EMBL" id="KAK2184290.1"/>
    </source>
</evidence>
<dbReference type="Gene3D" id="1.10.8.20">
    <property type="entry name" value="N-terminal domain of phosphatidylinositol transfer protein sec14p"/>
    <property type="match status" value="1"/>
</dbReference>
<accession>A0AAD9NXI4</accession>
<proteinExistence type="predicted"/>
<dbReference type="SUPFAM" id="SSF46938">
    <property type="entry name" value="CRAL/TRIO N-terminal domain"/>
    <property type="match status" value="1"/>
</dbReference>
<dbReference type="InterPro" id="IPR036273">
    <property type="entry name" value="CRAL/TRIO_N_dom_sf"/>
</dbReference>
<protein>
    <recommendedName>
        <fullName evidence="1">CRAL-TRIO domain-containing protein</fullName>
    </recommendedName>
</protein>
<dbReference type="PROSITE" id="PS50191">
    <property type="entry name" value="CRAL_TRIO"/>
    <property type="match status" value="1"/>
</dbReference>
<dbReference type="AlphaFoldDB" id="A0AAD9NXI4"/>
<reference evidence="2" key="1">
    <citation type="journal article" date="2023" name="Mol. Biol. Evol.">
        <title>Third-Generation Sequencing Reveals the Adaptive Role of the Epigenome in Three Deep-Sea Polychaetes.</title>
        <authorList>
            <person name="Perez M."/>
            <person name="Aroh O."/>
            <person name="Sun Y."/>
            <person name="Lan Y."/>
            <person name="Juniper S.K."/>
            <person name="Young C.R."/>
            <person name="Angers B."/>
            <person name="Qian P.Y."/>
        </authorList>
    </citation>
    <scope>NUCLEOTIDE SEQUENCE</scope>
    <source>
        <strain evidence="2">R07B-5</strain>
    </source>
</reference>
<feature type="domain" description="CRAL-TRIO" evidence="1">
    <location>
        <begin position="91"/>
        <end position="263"/>
    </location>
</feature>
<dbReference type="Proteomes" id="UP001209878">
    <property type="component" value="Unassembled WGS sequence"/>
</dbReference>
<dbReference type="SUPFAM" id="SSF52087">
    <property type="entry name" value="CRAL/TRIO domain"/>
    <property type="match status" value="1"/>
</dbReference>
<dbReference type="EMBL" id="JAODUO010000272">
    <property type="protein sequence ID" value="KAK2184290.1"/>
    <property type="molecule type" value="Genomic_DNA"/>
</dbReference>
<dbReference type="InterPro" id="IPR036865">
    <property type="entry name" value="CRAL-TRIO_dom_sf"/>
</dbReference>
<dbReference type="GO" id="GO:1902936">
    <property type="term" value="F:phosphatidylinositol bisphosphate binding"/>
    <property type="evidence" value="ECO:0007669"/>
    <property type="project" value="TreeGrafter"/>
</dbReference>
<dbReference type="InterPro" id="IPR001251">
    <property type="entry name" value="CRAL-TRIO_dom"/>
</dbReference>
<evidence type="ECO:0000313" key="3">
    <source>
        <dbReference type="Proteomes" id="UP001209878"/>
    </source>
</evidence>
<dbReference type="Pfam" id="PF00650">
    <property type="entry name" value="CRAL_TRIO"/>
    <property type="match status" value="1"/>
</dbReference>
<comment type="caution">
    <text evidence="2">The sequence shown here is derived from an EMBL/GenBank/DDBJ whole genome shotgun (WGS) entry which is preliminary data.</text>
</comment>
<dbReference type="Gene3D" id="3.40.525.10">
    <property type="entry name" value="CRAL-TRIO lipid binding domain"/>
    <property type="match status" value="1"/>
</dbReference>
<name>A0AAD9NXI4_RIDPI</name>
<dbReference type="PRINTS" id="PR00180">
    <property type="entry name" value="CRETINALDHBP"/>
</dbReference>
<dbReference type="SMART" id="SM00516">
    <property type="entry name" value="SEC14"/>
    <property type="match status" value="1"/>
</dbReference>
<dbReference type="PANTHER" id="PTHR10174:SF208">
    <property type="entry name" value="CRAL-TRIO DOMAIN-CONTAINING PROTEIN DDB_G0278031"/>
    <property type="match status" value="1"/>
</dbReference>
<sequence>MADYETTLDAATLKKAEEELHEVPKERQGAINAFRQWIEERPYIKCPTDSRFLLMFLRAKKFSQLASRELLEMYLERRQQFGSWFQDLDPSDPKIQGLLDSGFLLLLPGVDDEGRRVFMIRPGAIDPSNKSYTKVDMFRAFACLLDTILMDETTQVNGTVNVIDFSGFTMKHQSYVTMDDRKNFIQSWQKHFPARIKGIHIYNAGAFTEFILMIVKLAMSSKIQKRLTSHGQNLETLYKSIPMRMLPEDFLPDEYDGPTVGSIKDVIAGMKKNFAQPEVVEYVKKVSSSKYGIDLSQRPKDDTVGSFRKLAVD</sequence>
<dbReference type="CDD" id="cd00170">
    <property type="entry name" value="SEC14"/>
    <property type="match status" value="1"/>
</dbReference>
<gene>
    <name evidence="2" type="ORF">NP493_272g01021</name>
</gene>
<organism evidence="2 3">
    <name type="scientific">Ridgeia piscesae</name>
    <name type="common">Tubeworm</name>
    <dbReference type="NCBI Taxonomy" id="27915"/>
    <lineage>
        <taxon>Eukaryota</taxon>
        <taxon>Metazoa</taxon>
        <taxon>Spiralia</taxon>
        <taxon>Lophotrochozoa</taxon>
        <taxon>Annelida</taxon>
        <taxon>Polychaeta</taxon>
        <taxon>Sedentaria</taxon>
        <taxon>Canalipalpata</taxon>
        <taxon>Sabellida</taxon>
        <taxon>Siboglinidae</taxon>
        <taxon>Ridgeia</taxon>
    </lineage>
</organism>
<keyword evidence="3" id="KW-1185">Reference proteome</keyword>